<evidence type="ECO:0000256" key="1">
    <source>
        <dbReference type="SAM" id="MobiDB-lite"/>
    </source>
</evidence>
<keyword evidence="3" id="KW-1185">Reference proteome</keyword>
<name>A0A834NH60_VESPE</name>
<reference evidence="2" key="1">
    <citation type="journal article" date="2020" name="G3 (Bethesda)">
        <title>High-Quality Assemblies for Three Invasive Social Wasps from the &lt;i&gt;Vespula&lt;/i&gt; Genus.</title>
        <authorList>
            <person name="Harrop T.W.R."/>
            <person name="Guhlin J."/>
            <person name="McLaughlin G.M."/>
            <person name="Permina E."/>
            <person name="Stockwell P."/>
            <person name="Gilligan J."/>
            <person name="Le Lec M.F."/>
            <person name="Gruber M.A.M."/>
            <person name="Quinn O."/>
            <person name="Lovegrove M."/>
            <person name="Duncan E.J."/>
            <person name="Remnant E.J."/>
            <person name="Van Eeckhoven J."/>
            <person name="Graham B."/>
            <person name="Knapp R.A."/>
            <person name="Langford K.W."/>
            <person name="Kronenberg Z."/>
            <person name="Press M.O."/>
            <person name="Eacker S.M."/>
            <person name="Wilson-Rankin E.E."/>
            <person name="Purcell J."/>
            <person name="Lester P.J."/>
            <person name="Dearden P.K."/>
        </authorList>
    </citation>
    <scope>NUCLEOTIDE SEQUENCE</scope>
    <source>
        <strain evidence="2">Volc-1</strain>
    </source>
</reference>
<comment type="caution">
    <text evidence="2">The sequence shown here is derived from an EMBL/GenBank/DDBJ whole genome shotgun (WGS) entry which is preliminary data.</text>
</comment>
<evidence type="ECO:0000313" key="2">
    <source>
        <dbReference type="EMBL" id="KAF7409157.1"/>
    </source>
</evidence>
<feature type="compositionally biased region" description="Pro residues" evidence="1">
    <location>
        <begin position="24"/>
        <end position="50"/>
    </location>
</feature>
<dbReference type="Proteomes" id="UP000600918">
    <property type="component" value="Unassembled WGS sequence"/>
</dbReference>
<dbReference type="AlphaFoldDB" id="A0A834NH60"/>
<accession>A0A834NH60</accession>
<protein>
    <submittedName>
        <fullName evidence="2">Uncharacterized protein</fullName>
    </submittedName>
</protein>
<gene>
    <name evidence="2" type="ORF">H0235_014009</name>
</gene>
<feature type="compositionally biased region" description="Low complexity" evidence="1">
    <location>
        <begin position="51"/>
        <end position="60"/>
    </location>
</feature>
<evidence type="ECO:0000313" key="3">
    <source>
        <dbReference type="Proteomes" id="UP000600918"/>
    </source>
</evidence>
<dbReference type="EMBL" id="JACSDY010000014">
    <property type="protein sequence ID" value="KAF7409157.1"/>
    <property type="molecule type" value="Genomic_DNA"/>
</dbReference>
<feature type="region of interest" description="Disordered" evidence="1">
    <location>
        <begin position="1"/>
        <end position="75"/>
    </location>
</feature>
<organism evidence="2 3">
    <name type="scientific">Vespula pensylvanica</name>
    <name type="common">Western yellow jacket</name>
    <name type="synonym">Wasp</name>
    <dbReference type="NCBI Taxonomy" id="30213"/>
    <lineage>
        <taxon>Eukaryota</taxon>
        <taxon>Metazoa</taxon>
        <taxon>Ecdysozoa</taxon>
        <taxon>Arthropoda</taxon>
        <taxon>Hexapoda</taxon>
        <taxon>Insecta</taxon>
        <taxon>Pterygota</taxon>
        <taxon>Neoptera</taxon>
        <taxon>Endopterygota</taxon>
        <taxon>Hymenoptera</taxon>
        <taxon>Apocrita</taxon>
        <taxon>Aculeata</taxon>
        <taxon>Vespoidea</taxon>
        <taxon>Vespidae</taxon>
        <taxon>Vespinae</taxon>
        <taxon>Vespula</taxon>
    </lineage>
</organism>
<sequence>MLREAIDVPLLSIHPSSSARREPLPPPPPPLPPPPPPPPPSPPPPRPPTTYHPTTYLSTPNTRRSPAYSPPLDIKNFNILAPGVENT</sequence>
<proteinExistence type="predicted"/>